<evidence type="ECO:0000313" key="8">
    <source>
        <dbReference type="Proteomes" id="UP000007796"/>
    </source>
</evidence>
<evidence type="ECO:0000256" key="3">
    <source>
        <dbReference type="ARBA" id="ARBA00023002"/>
    </source>
</evidence>
<dbReference type="PANTHER" id="PTHR21708:SF30">
    <property type="entry name" value="2-DEHYDROPANTOATE 2-REDUCTASE-RELATED"/>
    <property type="match status" value="1"/>
</dbReference>
<accession>F0XMR9</accession>
<dbReference type="InterPro" id="IPR013328">
    <property type="entry name" value="6PGD_dom2"/>
</dbReference>
<dbReference type="NCBIfam" id="TIGR00745">
    <property type="entry name" value="apbA_panE"/>
    <property type="match status" value="1"/>
</dbReference>
<evidence type="ECO:0000256" key="2">
    <source>
        <dbReference type="ARBA" id="ARBA00022857"/>
    </source>
</evidence>
<comment type="catalytic activity">
    <reaction evidence="4">
        <text>(R)-pantoate + NADP(+) = 2-dehydropantoate + NADPH + H(+)</text>
        <dbReference type="Rhea" id="RHEA:16233"/>
        <dbReference type="ChEBI" id="CHEBI:11561"/>
        <dbReference type="ChEBI" id="CHEBI:15378"/>
        <dbReference type="ChEBI" id="CHEBI:15980"/>
        <dbReference type="ChEBI" id="CHEBI:57783"/>
        <dbReference type="ChEBI" id="CHEBI:58349"/>
        <dbReference type="EC" id="1.1.1.169"/>
    </reaction>
</comment>
<dbReference type="GO" id="GO:0005737">
    <property type="term" value="C:cytoplasm"/>
    <property type="evidence" value="ECO:0007669"/>
    <property type="project" value="TreeGrafter"/>
</dbReference>
<evidence type="ECO:0000259" key="5">
    <source>
        <dbReference type="Pfam" id="PF02558"/>
    </source>
</evidence>
<dbReference type="Proteomes" id="UP000007796">
    <property type="component" value="Unassembled WGS sequence"/>
</dbReference>
<dbReference type="SUPFAM" id="SSF51735">
    <property type="entry name" value="NAD(P)-binding Rossmann-fold domains"/>
    <property type="match status" value="1"/>
</dbReference>
<dbReference type="RefSeq" id="XP_014170921.1">
    <property type="nucleotide sequence ID" value="XM_014315446.1"/>
</dbReference>
<dbReference type="FunFam" id="1.10.1040.10:FF:000017">
    <property type="entry name" value="2-dehydropantoate 2-reductase"/>
    <property type="match status" value="1"/>
</dbReference>
<organism evidence="8">
    <name type="scientific">Grosmannia clavigera (strain kw1407 / UAMH 11150)</name>
    <name type="common">Blue stain fungus</name>
    <name type="synonym">Graphiocladiella clavigera</name>
    <dbReference type="NCBI Taxonomy" id="655863"/>
    <lineage>
        <taxon>Eukaryota</taxon>
        <taxon>Fungi</taxon>
        <taxon>Dikarya</taxon>
        <taxon>Ascomycota</taxon>
        <taxon>Pezizomycotina</taxon>
        <taxon>Sordariomycetes</taxon>
        <taxon>Sordariomycetidae</taxon>
        <taxon>Ophiostomatales</taxon>
        <taxon>Ophiostomataceae</taxon>
        <taxon>Leptographium</taxon>
    </lineage>
</organism>
<gene>
    <name evidence="7" type="ORF">CMQ_6381</name>
</gene>
<dbReference type="EC" id="1.1.1.169" evidence="4"/>
<dbReference type="GO" id="GO:0008677">
    <property type="term" value="F:2-dehydropantoate 2-reductase activity"/>
    <property type="evidence" value="ECO:0007669"/>
    <property type="project" value="UniProtKB-EC"/>
</dbReference>
<dbReference type="InterPro" id="IPR036291">
    <property type="entry name" value="NAD(P)-bd_dom_sf"/>
</dbReference>
<keyword evidence="8" id="KW-1185">Reference proteome</keyword>
<dbReference type="FunCoup" id="F0XMR9">
    <property type="interactions" value="24"/>
</dbReference>
<feature type="domain" description="Ketopantoate reductase N-terminal" evidence="5">
    <location>
        <begin position="9"/>
        <end position="167"/>
    </location>
</feature>
<dbReference type="GO" id="GO:0015940">
    <property type="term" value="P:pantothenate biosynthetic process"/>
    <property type="evidence" value="ECO:0007669"/>
    <property type="project" value="InterPro"/>
</dbReference>
<dbReference type="Gene3D" id="3.40.50.720">
    <property type="entry name" value="NAD(P)-binding Rossmann-like Domain"/>
    <property type="match status" value="1"/>
</dbReference>
<dbReference type="AlphaFoldDB" id="F0XMR9"/>
<dbReference type="InterPro" id="IPR003710">
    <property type="entry name" value="ApbA"/>
</dbReference>
<evidence type="ECO:0000313" key="7">
    <source>
        <dbReference type="EMBL" id="EFX01439.1"/>
    </source>
</evidence>
<comment type="function">
    <text evidence="4">Catalyzes the NADPH-dependent reduction of ketopantoate into pantoic acid.</text>
</comment>
<dbReference type="eggNOG" id="ENOG502QWBM">
    <property type="taxonomic scope" value="Eukaryota"/>
</dbReference>
<comment type="similarity">
    <text evidence="1 4">Belongs to the ketopantoate reductase family.</text>
</comment>
<dbReference type="InParanoid" id="F0XMR9"/>
<feature type="domain" description="Ketopantoate reductase C-terminal" evidence="6">
    <location>
        <begin position="205"/>
        <end position="327"/>
    </location>
</feature>
<dbReference type="InterPro" id="IPR013752">
    <property type="entry name" value="KPA_reductase"/>
</dbReference>
<dbReference type="PANTHER" id="PTHR21708">
    <property type="entry name" value="PROBABLE 2-DEHYDROPANTOATE 2-REDUCTASE"/>
    <property type="match status" value="1"/>
</dbReference>
<dbReference type="STRING" id="655863.F0XMR9"/>
<dbReference type="InterPro" id="IPR013332">
    <property type="entry name" value="KPR_N"/>
</dbReference>
<dbReference type="HOGENOM" id="CLU_031468_2_1_1"/>
<dbReference type="InterPro" id="IPR008927">
    <property type="entry name" value="6-PGluconate_DH-like_C_sf"/>
</dbReference>
<dbReference type="Pfam" id="PF08546">
    <property type="entry name" value="ApbA_C"/>
    <property type="match status" value="1"/>
</dbReference>
<dbReference type="GeneID" id="25979808"/>
<evidence type="ECO:0000259" key="6">
    <source>
        <dbReference type="Pfam" id="PF08546"/>
    </source>
</evidence>
<evidence type="ECO:0000256" key="4">
    <source>
        <dbReference type="RuleBase" id="RU362068"/>
    </source>
</evidence>
<proteinExistence type="inferred from homology"/>
<protein>
    <recommendedName>
        <fullName evidence="4">2-dehydropantoate 2-reductase</fullName>
        <ecNumber evidence="4">1.1.1.169</ecNumber>
    </recommendedName>
    <alternativeName>
        <fullName evidence="4">Ketopantoate reductase</fullName>
    </alternativeName>
</protein>
<evidence type="ECO:0000256" key="1">
    <source>
        <dbReference type="ARBA" id="ARBA00007870"/>
    </source>
</evidence>
<reference evidence="7 8" key="1">
    <citation type="journal article" date="2011" name="Proc. Natl. Acad. Sci. U.S.A.">
        <title>Genome and transcriptome analyses of the mountain pine beetle-fungal symbiont Grosmannia clavigera, a lodgepole pine pathogen.</title>
        <authorList>
            <person name="DiGuistini S."/>
            <person name="Wang Y."/>
            <person name="Liao N.Y."/>
            <person name="Taylor G."/>
            <person name="Tanguay P."/>
            <person name="Feau N."/>
            <person name="Henrissat B."/>
            <person name="Chan S.K."/>
            <person name="Hesse-Orce U."/>
            <person name="Alamouti S.M."/>
            <person name="Tsui C.K.M."/>
            <person name="Docking R.T."/>
            <person name="Levasseur A."/>
            <person name="Haridas S."/>
            <person name="Robertson G."/>
            <person name="Birol I."/>
            <person name="Holt R.A."/>
            <person name="Marra M.A."/>
            <person name="Hamelin R.C."/>
            <person name="Hirst M."/>
            <person name="Jones S.J.M."/>
            <person name="Bohlmann J."/>
            <person name="Breuil C."/>
        </authorList>
    </citation>
    <scope>NUCLEOTIDE SEQUENCE [LARGE SCALE GENOMIC DNA]</scope>
    <source>
        <strain evidence="8">kw1407 / UAMH 11150</strain>
    </source>
</reference>
<name>F0XMR9_GROCL</name>
<sequence>MAISSKANVLLVGSGGVGTMGAYALESGGLAEVTAVLRSNFSTVSEKGFDISSIDHGEVKAWKPKKIVSQVPDVSDEGVVPFDFVVVSTKNVADVSPTVVDIIAPAVTAGHTAIVLLQNGLNIEVPVIAAFPQNVVISGVSRIGAAETSHGVIVHNDRDRLHIGPFDNANLPAELQTATAQRFATMYGASGKVVVEFGATAQEVAWTRWRKLIYNACYNSIAAVTLLDSGRLRLARSPVVELLRPAMLEIVAIAKAQGHVLPLELVEEIIEAEPIEIYFKPSMQQDVEKGNYTEFENIVGEPLRTARKLGVPAPTLTVLYGILRAMQWRTKEQKGLITLESARAQLA</sequence>
<dbReference type="InterPro" id="IPR051402">
    <property type="entry name" value="KPR-Related"/>
</dbReference>
<dbReference type="Gene3D" id="1.10.1040.10">
    <property type="entry name" value="N-(1-d-carboxylethyl)-l-norvaline Dehydrogenase, domain 2"/>
    <property type="match status" value="1"/>
</dbReference>
<dbReference type="SUPFAM" id="SSF48179">
    <property type="entry name" value="6-phosphogluconate dehydrogenase C-terminal domain-like"/>
    <property type="match status" value="1"/>
</dbReference>
<dbReference type="EMBL" id="GL629794">
    <property type="protein sequence ID" value="EFX01439.1"/>
    <property type="molecule type" value="Genomic_DNA"/>
</dbReference>
<keyword evidence="2 4" id="KW-0521">NADP</keyword>
<keyword evidence="3 4" id="KW-0560">Oxidoreductase</keyword>
<dbReference type="Pfam" id="PF02558">
    <property type="entry name" value="ApbA"/>
    <property type="match status" value="1"/>
</dbReference>
<dbReference type="OrthoDB" id="3609at2759"/>